<dbReference type="PANTHER" id="PTHR30100">
    <property type="entry name" value="FATTY ACID/PHOSPHOLIPID SYNTHESIS PROTEIN PLSX"/>
    <property type="match status" value="1"/>
</dbReference>
<dbReference type="GO" id="GO:0006633">
    <property type="term" value="P:fatty acid biosynthetic process"/>
    <property type="evidence" value="ECO:0007669"/>
    <property type="project" value="InterPro"/>
</dbReference>
<dbReference type="InterPro" id="IPR003664">
    <property type="entry name" value="FA_synthesis"/>
</dbReference>
<keyword evidence="4" id="KW-0444">Lipid biosynthesis</keyword>
<evidence type="ECO:0000256" key="5">
    <source>
        <dbReference type="ARBA" id="ARBA00022679"/>
    </source>
</evidence>
<dbReference type="PANTHER" id="PTHR30100:SF1">
    <property type="entry name" value="PHOSPHATE ACYLTRANSFERASE"/>
    <property type="match status" value="1"/>
</dbReference>
<keyword evidence="5" id="KW-0808">Transferase</keyword>
<evidence type="ECO:0000313" key="11">
    <source>
        <dbReference type="EMBL" id="AKM82298.1"/>
    </source>
</evidence>
<evidence type="ECO:0000256" key="4">
    <source>
        <dbReference type="ARBA" id="ARBA00022516"/>
    </source>
</evidence>
<dbReference type="EC" id="2.3.1.274" evidence="9"/>
<keyword evidence="3" id="KW-0963">Cytoplasm</keyword>
<dbReference type="GO" id="GO:0008654">
    <property type="term" value="P:phospholipid biosynthetic process"/>
    <property type="evidence" value="ECO:0007669"/>
    <property type="project" value="UniProtKB-KW"/>
</dbReference>
<comment type="subcellular location">
    <subcellularLocation>
        <location evidence="2">Cytoplasm</location>
    </subcellularLocation>
</comment>
<dbReference type="AlphaFoldDB" id="A0A0G4B4H0"/>
<evidence type="ECO:0000256" key="2">
    <source>
        <dbReference type="ARBA" id="ARBA00004496"/>
    </source>
</evidence>
<evidence type="ECO:0000256" key="7">
    <source>
        <dbReference type="ARBA" id="ARBA00023209"/>
    </source>
</evidence>
<comment type="subunit">
    <text evidence="10">Homodimer. Probably interacts with PlsY.</text>
</comment>
<dbReference type="STRING" id="1618337.UT28_C0001G0493"/>
<dbReference type="Proteomes" id="UP000035648">
    <property type="component" value="Chromosome"/>
</dbReference>
<evidence type="ECO:0000256" key="1">
    <source>
        <dbReference type="ARBA" id="ARBA00001232"/>
    </source>
</evidence>
<evidence type="ECO:0000313" key="12">
    <source>
        <dbReference type="Proteomes" id="UP000035648"/>
    </source>
</evidence>
<dbReference type="InterPro" id="IPR012281">
    <property type="entry name" value="Phospholipid_synth_PlsX-like"/>
</dbReference>
<reference evidence="11 12" key="1">
    <citation type="journal article" date="2015" name="Nature">
        <title>rRNA introns, odd ribosomes, and small enigmatic genomes across a large radiation of phyla.</title>
        <authorList>
            <person name="Brown C.T."/>
            <person name="Hug L.A."/>
            <person name="Thomas B.C."/>
            <person name="Sharon I."/>
            <person name="Castelle C.J."/>
            <person name="Singh A."/>
            <person name="Wilkins M.J."/>
            <person name="Williams K.H."/>
            <person name="Banfield J.F."/>
        </authorList>
    </citation>
    <scope>NUCLEOTIDE SEQUENCE [LARGE SCALE GENOMIC DNA]</scope>
</reference>
<comment type="catalytic activity">
    <reaction evidence="1">
        <text>a fatty acyl-[ACP] + phosphate = an acyl phosphate + holo-[ACP]</text>
        <dbReference type="Rhea" id="RHEA:42292"/>
        <dbReference type="Rhea" id="RHEA-COMP:9685"/>
        <dbReference type="Rhea" id="RHEA-COMP:14125"/>
        <dbReference type="ChEBI" id="CHEBI:43474"/>
        <dbReference type="ChEBI" id="CHEBI:59918"/>
        <dbReference type="ChEBI" id="CHEBI:64479"/>
        <dbReference type="ChEBI" id="CHEBI:138651"/>
        <dbReference type="EC" id="2.3.1.274"/>
    </reaction>
</comment>
<protein>
    <recommendedName>
        <fullName evidence="9">phosphate acyltransferase</fullName>
        <ecNumber evidence="9">2.3.1.274</ecNumber>
    </recommendedName>
</protein>
<name>A0A0G4B4H0_9BACT</name>
<gene>
    <name evidence="11" type="ORF">UT28_C0001G0493</name>
</gene>
<evidence type="ECO:0000256" key="9">
    <source>
        <dbReference type="ARBA" id="ARBA00024069"/>
    </source>
</evidence>
<evidence type="ECO:0000256" key="3">
    <source>
        <dbReference type="ARBA" id="ARBA00022490"/>
    </source>
</evidence>
<organism evidence="11 12">
    <name type="scientific">Berkelbacteria bacterium GW2011_GWE1_39_12</name>
    <dbReference type="NCBI Taxonomy" id="1618337"/>
    <lineage>
        <taxon>Bacteria</taxon>
        <taxon>Candidatus Berkelbacteria</taxon>
    </lineage>
</organism>
<keyword evidence="8" id="KW-1208">Phospholipid metabolism</keyword>
<dbReference type="Pfam" id="PF02504">
    <property type="entry name" value="FA_synthesis"/>
    <property type="match status" value="1"/>
</dbReference>
<dbReference type="KEGG" id="bbgw:UT28_C0001G0493"/>
<dbReference type="GO" id="GO:0005737">
    <property type="term" value="C:cytoplasm"/>
    <property type="evidence" value="ECO:0007669"/>
    <property type="project" value="UniProtKB-SubCell"/>
</dbReference>
<keyword evidence="7" id="KW-0594">Phospholipid biosynthesis</keyword>
<sequence>MKPLRIGTLATAGDYGAQEVIKAAILASRYCSPSNDFDLVVYAKKGSSEGFSMDDMGRIAYYETGNTDTSEIRAAFEALRRGDINAIVTPKNSHDLMAMAKNYMNPDIERPGLIGGFPTMGGIRYVTDIGATSRVDDPKVFAGLAELGRDYLIRHCGIASPRIGLHNISTEHAYPTLQRAYELLDGFPGFVGYAEPAKFWAGEIDLLLIDGFGGNSKLKDFERIGLMTVSMCADALSKAGYFDAAKALPGIMKARLSYDSYLISLLLGPGWVFRTHGNCKAEQLAKAFAMAVKHPIQEPY</sequence>
<evidence type="ECO:0000256" key="8">
    <source>
        <dbReference type="ARBA" id="ARBA00023264"/>
    </source>
</evidence>
<dbReference type="EMBL" id="CP011213">
    <property type="protein sequence ID" value="AKM82298.1"/>
    <property type="molecule type" value="Genomic_DNA"/>
</dbReference>
<dbReference type="SUPFAM" id="SSF53659">
    <property type="entry name" value="Isocitrate/Isopropylmalate dehydrogenase-like"/>
    <property type="match status" value="1"/>
</dbReference>
<accession>A0A0G4B4H0</accession>
<evidence type="ECO:0000256" key="10">
    <source>
        <dbReference type="ARBA" id="ARBA00046608"/>
    </source>
</evidence>
<proteinExistence type="predicted"/>
<evidence type="ECO:0000256" key="6">
    <source>
        <dbReference type="ARBA" id="ARBA00023098"/>
    </source>
</evidence>
<dbReference type="GO" id="GO:0043811">
    <property type="term" value="F:phosphate:acyl-[acyl carrier protein] acyltransferase activity"/>
    <property type="evidence" value="ECO:0007669"/>
    <property type="project" value="UniProtKB-EC"/>
</dbReference>
<dbReference type="Gene3D" id="3.40.718.10">
    <property type="entry name" value="Isopropylmalate Dehydrogenase"/>
    <property type="match status" value="1"/>
</dbReference>
<keyword evidence="6" id="KW-0443">Lipid metabolism</keyword>